<dbReference type="Pfam" id="PF01047">
    <property type="entry name" value="MarR"/>
    <property type="match status" value="1"/>
</dbReference>
<dbReference type="Proteomes" id="UP000196475">
    <property type="component" value="Unassembled WGS sequence"/>
</dbReference>
<dbReference type="InterPro" id="IPR036390">
    <property type="entry name" value="WH_DNA-bd_sf"/>
</dbReference>
<reference evidence="6" key="1">
    <citation type="submission" date="2016-06" db="EMBL/GenBank/DDBJ databases">
        <authorList>
            <person name="Nascimento L."/>
            <person name="Pereira R.V."/>
            <person name="Martins L.F."/>
            <person name="Quaggio R.B."/>
            <person name="Silva A.M."/>
            <person name="Setubal J.C."/>
        </authorList>
    </citation>
    <scope>NUCLEOTIDE SEQUENCE [LARGE SCALE GENOMIC DNA]</scope>
</reference>
<name>A0A1Y3PL50_9BACI</name>
<comment type="caution">
    <text evidence="5">The sequence shown here is derived from an EMBL/GenBank/DDBJ whole genome shotgun (WGS) entry which is preliminary data.</text>
</comment>
<feature type="domain" description="HTH marR-type" evidence="4">
    <location>
        <begin position="5"/>
        <end position="137"/>
    </location>
</feature>
<evidence type="ECO:0000313" key="6">
    <source>
        <dbReference type="Proteomes" id="UP000196475"/>
    </source>
</evidence>
<accession>A0A1Y3PL50</accession>
<dbReference type="AlphaFoldDB" id="A0A1Y3PL50"/>
<dbReference type="GO" id="GO:0003700">
    <property type="term" value="F:DNA-binding transcription factor activity"/>
    <property type="evidence" value="ECO:0007669"/>
    <property type="project" value="InterPro"/>
</dbReference>
<evidence type="ECO:0000259" key="4">
    <source>
        <dbReference type="PROSITE" id="PS50995"/>
    </source>
</evidence>
<dbReference type="InterPro" id="IPR023187">
    <property type="entry name" value="Tscrpt_reg_MarR-type_CS"/>
</dbReference>
<sequence>MERIEDCINFLLGKAYQKANQLSKQKLSSYNLTSVQFAVLHLLWEKDGRHAAELGERLLLDGATMTGLLDRLIQKGLIVRRPDPNDRRVNRIYLTNKGKRLEQKLNQKMDEANEELLKHFTEAEVASLKRMLAKIGGVNK</sequence>
<dbReference type="Gene3D" id="1.10.10.10">
    <property type="entry name" value="Winged helix-like DNA-binding domain superfamily/Winged helix DNA-binding domain"/>
    <property type="match status" value="1"/>
</dbReference>
<dbReference type="SUPFAM" id="SSF46785">
    <property type="entry name" value="Winged helix' DNA-binding domain"/>
    <property type="match status" value="1"/>
</dbReference>
<dbReference type="SMART" id="SM00347">
    <property type="entry name" value="HTH_MARR"/>
    <property type="match status" value="1"/>
</dbReference>
<dbReference type="PROSITE" id="PS01117">
    <property type="entry name" value="HTH_MARR_1"/>
    <property type="match status" value="1"/>
</dbReference>
<dbReference type="GO" id="GO:0003677">
    <property type="term" value="F:DNA binding"/>
    <property type="evidence" value="ECO:0007669"/>
    <property type="project" value="UniProtKB-KW"/>
</dbReference>
<evidence type="ECO:0000256" key="1">
    <source>
        <dbReference type="ARBA" id="ARBA00023015"/>
    </source>
</evidence>
<evidence type="ECO:0000313" key="5">
    <source>
        <dbReference type="EMBL" id="OUM88063.1"/>
    </source>
</evidence>
<keyword evidence="3" id="KW-0804">Transcription</keyword>
<gene>
    <name evidence="5" type="ORF">BAA01_13680</name>
</gene>
<dbReference type="PANTHER" id="PTHR42756">
    <property type="entry name" value="TRANSCRIPTIONAL REGULATOR, MARR"/>
    <property type="match status" value="1"/>
</dbReference>
<dbReference type="PROSITE" id="PS50995">
    <property type="entry name" value="HTH_MARR_2"/>
    <property type="match status" value="1"/>
</dbReference>
<evidence type="ECO:0000256" key="2">
    <source>
        <dbReference type="ARBA" id="ARBA00023125"/>
    </source>
</evidence>
<protein>
    <submittedName>
        <fullName evidence="5">Transcriptional regulator</fullName>
    </submittedName>
</protein>
<dbReference type="InterPro" id="IPR036388">
    <property type="entry name" value="WH-like_DNA-bd_sf"/>
</dbReference>
<dbReference type="PRINTS" id="PR00598">
    <property type="entry name" value="HTHMARR"/>
</dbReference>
<keyword evidence="2" id="KW-0238">DNA-binding</keyword>
<dbReference type="PANTHER" id="PTHR42756:SF1">
    <property type="entry name" value="TRANSCRIPTIONAL REPRESSOR OF EMRAB OPERON"/>
    <property type="match status" value="1"/>
</dbReference>
<proteinExistence type="predicted"/>
<organism evidence="5 6">
    <name type="scientific">Bacillus thermozeamaize</name>
    <dbReference type="NCBI Taxonomy" id="230954"/>
    <lineage>
        <taxon>Bacteria</taxon>
        <taxon>Bacillati</taxon>
        <taxon>Bacillota</taxon>
        <taxon>Bacilli</taxon>
        <taxon>Bacillales</taxon>
        <taxon>Bacillaceae</taxon>
        <taxon>Bacillus</taxon>
    </lineage>
</organism>
<dbReference type="InterPro" id="IPR000835">
    <property type="entry name" value="HTH_MarR-typ"/>
</dbReference>
<keyword evidence="1" id="KW-0805">Transcription regulation</keyword>
<evidence type="ECO:0000256" key="3">
    <source>
        <dbReference type="ARBA" id="ARBA00023163"/>
    </source>
</evidence>
<dbReference type="EMBL" id="LZRT01000066">
    <property type="protein sequence ID" value="OUM88063.1"/>
    <property type="molecule type" value="Genomic_DNA"/>
</dbReference>